<evidence type="ECO:0000313" key="9">
    <source>
        <dbReference type="EMBL" id="GFU21772.1"/>
    </source>
</evidence>
<keyword evidence="3" id="KW-0165">Cleavage on pair of basic residues</keyword>
<dbReference type="EMBL" id="BMAW01080885">
    <property type="protein sequence ID" value="GFU21772.1"/>
    <property type="molecule type" value="Genomic_DNA"/>
</dbReference>
<keyword evidence="10" id="KW-1185">Reference proteome</keyword>
<dbReference type="SUPFAM" id="SSF56994">
    <property type="entry name" value="Insulin-like"/>
    <property type="match status" value="1"/>
</dbReference>
<dbReference type="InterPro" id="IPR036438">
    <property type="entry name" value="Insulin-like_sf"/>
</dbReference>
<comment type="similarity">
    <text evidence="1 6">Belongs to the insulin family.</text>
</comment>
<dbReference type="PANTHER" id="PTHR13647">
    <property type="entry name" value="INSULIN-LIKE PEPTIDE 2-RELATED"/>
    <property type="match status" value="1"/>
</dbReference>
<sequence length="107" mass="11957">MMKISALVLVFVLVHFGACVEKRSTVRACGRALSELLSAVCHGNYNGPRTGKRSFPYPIEINGGMFDDSFLKTEEDFFHHQTRVQRGVADECCYRPCSLSTLQSYCG</sequence>
<name>A0A8X6QH47_NEPPI</name>
<gene>
    <name evidence="9" type="primary">AVEN_117970_1</name>
    <name evidence="9" type="ORF">NPIL_309791</name>
</gene>
<feature type="domain" description="Insulin-like" evidence="8">
    <location>
        <begin position="26"/>
        <end position="106"/>
    </location>
</feature>
<feature type="signal peptide" evidence="7">
    <location>
        <begin position="1"/>
        <end position="19"/>
    </location>
</feature>
<dbReference type="Pfam" id="PF00049">
    <property type="entry name" value="Insulin"/>
    <property type="match status" value="1"/>
</dbReference>
<dbReference type="InterPro" id="IPR016179">
    <property type="entry name" value="Insulin-like"/>
</dbReference>
<dbReference type="Gene3D" id="1.10.100.10">
    <property type="entry name" value="Insulin-like"/>
    <property type="match status" value="1"/>
</dbReference>
<evidence type="ECO:0000256" key="1">
    <source>
        <dbReference type="ARBA" id="ARBA00009034"/>
    </source>
</evidence>
<dbReference type="InterPro" id="IPR022352">
    <property type="entry name" value="Ins/IGF/rlx"/>
</dbReference>
<evidence type="ECO:0000313" key="10">
    <source>
        <dbReference type="Proteomes" id="UP000887013"/>
    </source>
</evidence>
<reference evidence="9" key="1">
    <citation type="submission" date="2020-08" db="EMBL/GenBank/DDBJ databases">
        <title>Multicomponent nature underlies the extraordinary mechanical properties of spider dragline silk.</title>
        <authorList>
            <person name="Kono N."/>
            <person name="Nakamura H."/>
            <person name="Mori M."/>
            <person name="Yoshida Y."/>
            <person name="Ohtoshi R."/>
            <person name="Malay A.D."/>
            <person name="Moran D.A.P."/>
            <person name="Tomita M."/>
            <person name="Numata K."/>
            <person name="Arakawa K."/>
        </authorList>
    </citation>
    <scope>NUCLEOTIDE SEQUENCE</scope>
</reference>
<organism evidence="9 10">
    <name type="scientific">Nephila pilipes</name>
    <name type="common">Giant wood spider</name>
    <name type="synonym">Nephila maculata</name>
    <dbReference type="NCBI Taxonomy" id="299642"/>
    <lineage>
        <taxon>Eukaryota</taxon>
        <taxon>Metazoa</taxon>
        <taxon>Ecdysozoa</taxon>
        <taxon>Arthropoda</taxon>
        <taxon>Chelicerata</taxon>
        <taxon>Arachnida</taxon>
        <taxon>Araneae</taxon>
        <taxon>Araneomorphae</taxon>
        <taxon>Entelegynae</taxon>
        <taxon>Araneoidea</taxon>
        <taxon>Nephilidae</taxon>
        <taxon>Nephila</taxon>
    </lineage>
</organism>
<proteinExistence type="inferred from homology"/>
<comment type="subunit">
    <text evidence="2">Heterodimer of a B chain and an A chain linked by two disulfide bonds.</text>
</comment>
<comment type="caution">
    <text evidence="9">The sequence shown here is derived from an EMBL/GenBank/DDBJ whole genome shotgun (WGS) entry which is preliminary data.</text>
</comment>
<dbReference type="Proteomes" id="UP000887013">
    <property type="component" value="Unassembled WGS sequence"/>
</dbReference>
<keyword evidence="5" id="KW-1015">Disulfide bond</keyword>
<keyword evidence="6" id="KW-0964">Secreted</keyword>
<keyword evidence="4 7" id="KW-0732">Signal</keyword>
<evidence type="ECO:0000256" key="5">
    <source>
        <dbReference type="ARBA" id="ARBA00023157"/>
    </source>
</evidence>
<dbReference type="GO" id="GO:0005576">
    <property type="term" value="C:extracellular region"/>
    <property type="evidence" value="ECO:0007669"/>
    <property type="project" value="UniProtKB-SubCell"/>
</dbReference>
<dbReference type="SMART" id="SM00078">
    <property type="entry name" value="IlGF"/>
    <property type="match status" value="1"/>
</dbReference>
<dbReference type="OrthoDB" id="10019596at2759"/>
<evidence type="ECO:0000256" key="2">
    <source>
        <dbReference type="ARBA" id="ARBA00011207"/>
    </source>
</evidence>
<dbReference type="GO" id="GO:0005179">
    <property type="term" value="F:hormone activity"/>
    <property type="evidence" value="ECO:0007669"/>
    <property type="project" value="InterPro"/>
</dbReference>
<dbReference type="PRINTS" id="PR00276">
    <property type="entry name" value="INSULINFAMLY"/>
</dbReference>
<evidence type="ECO:0000256" key="6">
    <source>
        <dbReference type="RuleBase" id="RU000406"/>
    </source>
</evidence>
<dbReference type="PROSITE" id="PS00262">
    <property type="entry name" value="INSULIN"/>
    <property type="match status" value="1"/>
</dbReference>
<protein>
    <submittedName>
        <fullName evidence="9">IlGF domain-containing protein</fullName>
    </submittedName>
</protein>
<dbReference type="PANTHER" id="PTHR13647:SF4">
    <property type="entry name" value="INSULIN-LIKE PEPTIDE 1-RELATED"/>
    <property type="match status" value="1"/>
</dbReference>
<evidence type="ECO:0000256" key="4">
    <source>
        <dbReference type="ARBA" id="ARBA00022729"/>
    </source>
</evidence>
<accession>A0A8X6QH47</accession>
<evidence type="ECO:0000256" key="7">
    <source>
        <dbReference type="SAM" id="SignalP"/>
    </source>
</evidence>
<comment type="subcellular location">
    <subcellularLocation>
        <location evidence="6">Secreted</location>
    </subcellularLocation>
</comment>
<dbReference type="InterPro" id="IPR022353">
    <property type="entry name" value="Insulin_CS"/>
</dbReference>
<dbReference type="AlphaFoldDB" id="A0A8X6QH47"/>
<evidence type="ECO:0000256" key="3">
    <source>
        <dbReference type="ARBA" id="ARBA00022685"/>
    </source>
</evidence>
<feature type="chain" id="PRO_5036446665" evidence="7">
    <location>
        <begin position="20"/>
        <end position="107"/>
    </location>
</feature>
<evidence type="ECO:0000259" key="8">
    <source>
        <dbReference type="SMART" id="SM00078"/>
    </source>
</evidence>